<evidence type="ECO:0000313" key="3">
    <source>
        <dbReference type="EMBL" id="GAA1996112.1"/>
    </source>
</evidence>
<evidence type="ECO:0000256" key="2">
    <source>
        <dbReference type="SAM" id="SignalP"/>
    </source>
</evidence>
<evidence type="ECO:0008006" key="5">
    <source>
        <dbReference type="Google" id="ProtNLM"/>
    </source>
</evidence>
<dbReference type="EMBL" id="BAAAQM010000056">
    <property type="protein sequence ID" value="GAA1996112.1"/>
    <property type="molecule type" value="Genomic_DNA"/>
</dbReference>
<keyword evidence="2" id="KW-0732">Signal</keyword>
<feature type="chain" id="PRO_5046068002" description="Lipoprotein" evidence="2">
    <location>
        <begin position="28"/>
        <end position="175"/>
    </location>
</feature>
<dbReference type="Pfam" id="PF03640">
    <property type="entry name" value="Lipoprotein_15"/>
    <property type="match status" value="2"/>
</dbReference>
<proteinExistence type="predicted"/>
<accession>A0ABP5EGK3</accession>
<sequence>MSKPGFPTTARRATALLSVGAALTLAAACSSSSKTTTPPASTSAPTVATGTATVNGTQTTVLTAPDGHTLYYFTPDSAGGQPTCTGTCASIWPPLVGSPNAGAGVTGKLTIATGPNGSQVVYNGHPLYEYKQDTAAGQANGEGVMQKWHAATPALATGNAPAPSSPSTSGGSGGY</sequence>
<dbReference type="PANTHER" id="PTHR39335">
    <property type="entry name" value="BLL4220 PROTEIN"/>
    <property type="match status" value="1"/>
</dbReference>
<protein>
    <recommendedName>
        <fullName evidence="5">Lipoprotein</fullName>
    </recommendedName>
</protein>
<evidence type="ECO:0000256" key="1">
    <source>
        <dbReference type="SAM" id="MobiDB-lite"/>
    </source>
</evidence>
<evidence type="ECO:0000313" key="4">
    <source>
        <dbReference type="Proteomes" id="UP001499854"/>
    </source>
</evidence>
<keyword evidence="4" id="KW-1185">Reference proteome</keyword>
<feature type="region of interest" description="Disordered" evidence="1">
    <location>
        <begin position="150"/>
        <end position="175"/>
    </location>
</feature>
<comment type="caution">
    <text evidence="3">The sequence shown here is derived from an EMBL/GenBank/DDBJ whole genome shotgun (WGS) entry which is preliminary data.</text>
</comment>
<dbReference type="Proteomes" id="UP001499854">
    <property type="component" value="Unassembled WGS sequence"/>
</dbReference>
<reference evidence="4" key="1">
    <citation type="journal article" date="2019" name="Int. J. Syst. Evol. Microbiol.">
        <title>The Global Catalogue of Microorganisms (GCM) 10K type strain sequencing project: providing services to taxonomists for standard genome sequencing and annotation.</title>
        <authorList>
            <consortium name="The Broad Institute Genomics Platform"/>
            <consortium name="The Broad Institute Genome Sequencing Center for Infectious Disease"/>
            <person name="Wu L."/>
            <person name="Ma J."/>
        </authorList>
    </citation>
    <scope>NUCLEOTIDE SEQUENCE [LARGE SCALE GENOMIC DNA]</scope>
    <source>
        <strain evidence="4">JCM 16013</strain>
    </source>
</reference>
<dbReference type="RefSeq" id="WP_344661593.1">
    <property type="nucleotide sequence ID" value="NZ_BAAAQM010000056.1"/>
</dbReference>
<organism evidence="3 4">
    <name type="scientific">Catenulispora subtropica</name>
    <dbReference type="NCBI Taxonomy" id="450798"/>
    <lineage>
        <taxon>Bacteria</taxon>
        <taxon>Bacillati</taxon>
        <taxon>Actinomycetota</taxon>
        <taxon>Actinomycetes</taxon>
        <taxon>Catenulisporales</taxon>
        <taxon>Catenulisporaceae</taxon>
        <taxon>Catenulispora</taxon>
    </lineage>
</organism>
<gene>
    <name evidence="3" type="ORF">GCM10009838_71400</name>
</gene>
<feature type="signal peptide" evidence="2">
    <location>
        <begin position="1"/>
        <end position="27"/>
    </location>
</feature>
<dbReference type="PROSITE" id="PS51257">
    <property type="entry name" value="PROKAR_LIPOPROTEIN"/>
    <property type="match status" value="1"/>
</dbReference>
<feature type="compositionally biased region" description="Low complexity" evidence="1">
    <location>
        <begin position="156"/>
        <end position="169"/>
    </location>
</feature>
<dbReference type="PANTHER" id="PTHR39335:SF1">
    <property type="entry name" value="BLL4220 PROTEIN"/>
    <property type="match status" value="1"/>
</dbReference>
<dbReference type="InterPro" id="IPR005297">
    <property type="entry name" value="Lipoprotein_repeat"/>
</dbReference>
<name>A0ABP5EGK3_9ACTN</name>